<feature type="domain" description="AbiTii" evidence="1">
    <location>
        <begin position="4"/>
        <end position="201"/>
    </location>
</feature>
<proteinExistence type="predicted"/>
<dbReference type="Proteomes" id="UP001236806">
    <property type="component" value="Unassembled WGS sequence"/>
</dbReference>
<dbReference type="EMBL" id="JAUSXB010000002">
    <property type="protein sequence ID" value="MDQ0676562.1"/>
    <property type="molecule type" value="Genomic_DNA"/>
</dbReference>
<protein>
    <recommendedName>
        <fullName evidence="1">AbiTii domain-containing protein</fullName>
    </recommendedName>
</protein>
<sequence length="306" mass="32477">MTKLTEIIDAASDGTFTTSNLLRKVQTVAFRLRAEELGAWSQRELFGYKSNDPVPGYRGPFPTPVTGVWSGPVGSRATNVVSYVGLPEDFINCWFRATIRQPVADLELLGASDKNPSMSWDPFIVNEYNRHVAEKKGGAGFYMMELIGATQAIPQNAIVGIIDAVRTTALKFALELEQVAPTAGEPGGPTTDDPEVKQVTNNFHFTINGDGNNIAAGSDIQQKAVVKKGDIDSLVKAAVELGLQREAAEDLRSAVLADGPSPAEKTNNFVSKLRAGGYSLAGGVSSNLAADGVLQAVGAFFGMPTA</sequence>
<evidence type="ECO:0000313" key="2">
    <source>
        <dbReference type="EMBL" id="MDQ0676562.1"/>
    </source>
</evidence>
<evidence type="ECO:0000313" key="3">
    <source>
        <dbReference type="Proteomes" id="UP001236806"/>
    </source>
</evidence>
<dbReference type="InterPro" id="IPR041304">
    <property type="entry name" value="AbiTii"/>
</dbReference>
<keyword evidence="3" id="KW-1185">Reference proteome</keyword>
<reference evidence="2 3" key="1">
    <citation type="submission" date="2023-07" db="EMBL/GenBank/DDBJ databases">
        <title>Comparative genomics of wheat-associated soil bacteria to identify genetic determinants of phenazine resistance.</title>
        <authorList>
            <person name="Mouncey N."/>
        </authorList>
    </citation>
    <scope>NUCLEOTIDE SEQUENCE [LARGE SCALE GENOMIC DNA]</scope>
    <source>
        <strain evidence="2 3">W1I3</strain>
    </source>
</reference>
<gene>
    <name evidence="2" type="ORF">QFZ36_004188</name>
</gene>
<dbReference type="Pfam" id="PF18864">
    <property type="entry name" value="AbiTii"/>
    <property type="match status" value="1"/>
</dbReference>
<evidence type="ECO:0000259" key="1">
    <source>
        <dbReference type="Pfam" id="PF18864"/>
    </source>
</evidence>
<organism evidence="2 3">
    <name type="scientific">Pseudarthrobacter siccitolerans</name>
    <dbReference type="NCBI Taxonomy" id="861266"/>
    <lineage>
        <taxon>Bacteria</taxon>
        <taxon>Bacillati</taxon>
        <taxon>Actinomycetota</taxon>
        <taxon>Actinomycetes</taxon>
        <taxon>Micrococcales</taxon>
        <taxon>Micrococcaceae</taxon>
        <taxon>Pseudarthrobacter</taxon>
    </lineage>
</organism>
<dbReference type="RefSeq" id="WP_306639314.1">
    <property type="nucleotide sequence ID" value="NZ_JAUSXB010000002.1"/>
</dbReference>
<comment type="caution">
    <text evidence="2">The sequence shown here is derived from an EMBL/GenBank/DDBJ whole genome shotgun (WGS) entry which is preliminary data.</text>
</comment>
<name>A0ABU0PSM2_9MICC</name>
<accession>A0ABU0PSM2</accession>